<dbReference type="EMBL" id="JACCJZ010000019">
    <property type="protein sequence ID" value="NYZ63455.1"/>
    <property type="molecule type" value="Genomic_DNA"/>
</dbReference>
<organism evidence="5 6">
    <name type="scientific">Luteimonas deserti</name>
    <dbReference type="NCBI Taxonomy" id="2752306"/>
    <lineage>
        <taxon>Bacteria</taxon>
        <taxon>Pseudomonadati</taxon>
        <taxon>Pseudomonadota</taxon>
        <taxon>Gammaproteobacteria</taxon>
        <taxon>Lysobacterales</taxon>
        <taxon>Lysobacteraceae</taxon>
        <taxon>Luteimonas</taxon>
    </lineage>
</organism>
<dbReference type="SUPFAM" id="SSF46894">
    <property type="entry name" value="C-terminal effector domain of the bipartite response regulators"/>
    <property type="match status" value="1"/>
</dbReference>
<keyword evidence="2 3" id="KW-0238">DNA-binding</keyword>
<dbReference type="InterPro" id="IPR011659">
    <property type="entry name" value="WD40"/>
</dbReference>
<keyword evidence="6" id="KW-1185">Reference proteome</keyword>
<dbReference type="PROSITE" id="PS51755">
    <property type="entry name" value="OMPR_PHOB"/>
    <property type="match status" value="1"/>
</dbReference>
<evidence type="ECO:0000313" key="6">
    <source>
        <dbReference type="Proteomes" id="UP000589896"/>
    </source>
</evidence>
<dbReference type="InterPro" id="IPR011042">
    <property type="entry name" value="6-blade_b-propeller_TolB-like"/>
</dbReference>
<dbReference type="RefSeq" id="WP_180545683.1">
    <property type="nucleotide sequence ID" value="NZ_JACCJZ010000019.1"/>
</dbReference>
<evidence type="ECO:0000256" key="1">
    <source>
        <dbReference type="ARBA" id="ARBA00009820"/>
    </source>
</evidence>
<dbReference type="GO" id="GO:0003677">
    <property type="term" value="F:DNA binding"/>
    <property type="evidence" value="ECO:0007669"/>
    <property type="project" value="UniProtKB-UniRule"/>
</dbReference>
<evidence type="ECO:0000256" key="2">
    <source>
        <dbReference type="ARBA" id="ARBA00023125"/>
    </source>
</evidence>
<reference evidence="5 6" key="1">
    <citation type="submission" date="2020-07" db="EMBL/GenBank/DDBJ databases">
        <title>isolation of Luteimonas sp. SJ-16.</title>
        <authorList>
            <person name="Huang X.-X."/>
            <person name="Xu L."/>
            <person name="Sun J.-Q."/>
        </authorList>
    </citation>
    <scope>NUCLEOTIDE SEQUENCE [LARGE SCALE GENOMIC DNA]</scope>
    <source>
        <strain evidence="5 6">SJ-16</strain>
    </source>
</reference>
<dbReference type="PANTHER" id="PTHR36842:SF1">
    <property type="entry name" value="PROTEIN TOLB"/>
    <property type="match status" value="1"/>
</dbReference>
<comment type="caution">
    <text evidence="5">The sequence shown here is derived from an EMBL/GenBank/DDBJ whole genome shotgun (WGS) entry which is preliminary data.</text>
</comment>
<gene>
    <name evidence="5" type="ORF">H0E82_11910</name>
</gene>
<dbReference type="Proteomes" id="UP000589896">
    <property type="component" value="Unassembled WGS sequence"/>
</dbReference>
<comment type="similarity">
    <text evidence="1">Belongs to the TolB family.</text>
</comment>
<dbReference type="InterPro" id="IPR001867">
    <property type="entry name" value="OmpR/PhoB-type_DNA-bd"/>
</dbReference>
<accession>A0A7Z0TZ10</accession>
<dbReference type="Pfam" id="PF00486">
    <property type="entry name" value="Trans_reg_C"/>
    <property type="match status" value="1"/>
</dbReference>
<dbReference type="SMART" id="SM00862">
    <property type="entry name" value="Trans_reg_C"/>
    <property type="match status" value="1"/>
</dbReference>
<evidence type="ECO:0000259" key="4">
    <source>
        <dbReference type="PROSITE" id="PS51755"/>
    </source>
</evidence>
<dbReference type="Gene3D" id="1.10.10.10">
    <property type="entry name" value="Winged helix-like DNA-binding domain superfamily/Winged helix DNA-binding domain"/>
    <property type="match status" value="1"/>
</dbReference>
<dbReference type="PANTHER" id="PTHR36842">
    <property type="entry name" value="PROTEIN TOLB HOMOLOG"/>
    <property type="match status" value="1"/>
</dbReference>
<evidence type="ECO:0000313" key="5">
    <source>
        <dbReference type="EMBL" id="NYZ63455.1"/>
    </source>
</evidence>
<evidence type="ECO:0000256" key="3">
    <source>
        <dbReference type="PROSITE-ProRule" id="PRU01091"/>
    </source>
</evidence>
<dbReference type="Gene3D" id="2.120.10.30">
    <property type="entry name" value="TolB, C-terminal domain"/>
    <property type="match status" value="1"/>
</dbReference>
<dbReference type="GO" id="GO:0006355">
    <property type="term" value="P:regulation of DNA-templated transcription"/>
    <property type="evidence" value="ECO:0007669"/>
    <property type="project" value="InterPro"/>
</dbReference>
<dbReference type="GO" id="GO:0000160">
    <property type="term" value="P:phosphorelay signal transduction system"/>
    <property type="evidence" value="ECO:0007669"/>
    <property type="project" value="InterPro"/>
</dbReference>
<dbReference type="Gene3D" id="2.120.10.60">
    <property type="entry name" value="Tricorn protease N-terminal domain"/>
    <property type="match status" value="2"/>
</dbReference>
<dbReference type="AlphaFoldDB" id="A0A7Z0TZ10"/>
<proteinExistence type="inferred from homology"/>
<feature type="domain" description="OmpR/PhoB-type" evidence="4">
    <location>
        <begin position="13"/>
        <end position="117"/>
    </location>
</feature>
<dbReference type="InterPro" id="IPR036388">
    <property type="entry name" value="WH-like_DNA-bd_sf"/>
</dbReference>
<name>A0A7Z0TZ10_9GAMM</name>
<feature type="DNA-binding region" description="OmpR/PhoB-type" evidence="3">
    <location>
        <begin position="13"/>
        <end position="117"/>
    </location>
</feature>
<sequence length="770" mass="82164">MSQVPPLSDDPVPLRLRIGAAVVDFATREIRVDGARDAARVTPKSIAVLRLLAEQPGEVMTRSELLARAWPDTLPGDDVLTQAVTQLRKAFGAGSVSAAEGRRYIETISKTGYRLTVPVEVVEATDARAASSTPAYRVTDPAFAGPVTGAALEPGRAAATSAAWTQRWLVGTAALALVLATVLGLVLVRGAPSATSARVEPVPGPGRPYRLITTAAGFELSPSLSPDASMVAYSASSSESPGGAGSVILVQTTTSAAPRVLSRPGPGERDDLPAWSPDGREIAFSRRSAGGVCRVLLVAATGVGDEREIARCDGSDLLSFDWLPDGSGLLFGTMTGAGDGARMRVLNPVDGRWRALDYPGTGDFDYGPRTSPDGRWIAFVRNPQMGDIWRVPAEGGEPQQLTRLGAEMRGLAWAPDSRGLVFGVRVEHESRLYHLDSESGALADLGIEDAQMPAISPRGGMLAFVHRRPHFGVRRIAADGTATPMFPSSGRDTQPMVSPDGRQLVFASDRAGPFELWWTDLARPESLRPIEGLRPDTRQAPDWSADGQRLLVSAVDDAGVPVIMELEPETGHLVVVPVPAARPMQAVHGPGDRLLVIEEDGAGRAALVVYRRDGWHALGRIEGVSQVRFDPPSGRVLYTRLDGDGLWAADATLTPGSIRQLSDRIPTRWRYRTWSVSADGTLSYLDGDADCRSRLARFRIAADALVPTGVDCAARDRRSATNGFSVGADAWWVSIASEDGSDIGFMALPPAETDPNRVAKWLLSLKKKVS</sequence>
<protein>
    <submittedName>
        <fullName evidence="5">PD40 domain-containing protein</fullName>
    </submittedName>
</protein>
<dbReference type="Pfam" id="PF07676">
    <property type="entry name" value="PD40"/>
    <property type="match status" value="3"/>
</dbReference>
<dbReference type="InterPro" id="IPR016032">
    <property type="entry name" value="Sig_transdc_resp-reg_C-effctor"/>
</dbReference>
<dbReference type="CDD" id="cd00383">
    <property type="entry name" value="trans_reg_C"/>
    <property type="match status" value="1"/>
</dbReference>
<dbReference type="SUPFAM" id="SSF82171">
    <property type="entry name" value="DPP6 N-terminal domain-like"/>
    <property type="match status" value="2"/>
</dbReference>